<dbReference type="UniPathway" id="UPA00196"/>
<protein>
    <recommendedName>
        <fullName evidence="12">Glycosylphosphatidylinositol anchor biosynthesis protein 11</fullName>
    </recommendedName>
</protein>
<evidence type="ECO:0000256" key="5">
    <source>
        <dbReference type="ARBA" id="ARBA00022824"/>
    </source>
</evidence>
<feature type="transmembrane region" description="Helical" evidence="8">
    <location>
        <begin position="253"/>
        <end position="275"/>
    </location>
</feature>
<evidence type="ECO:0000256" key="4">
    <source>
        <dbReference type="ARBA" id="ARBA00022692"/>
    </source>
</evidence>
<dbReference type="GO" id="GO:0005789">
    <property type="term" value="C:endoplasmic reticulum membrane"/>
    <property type="evidence" value="ECO:0007669"/>
    <property type="project" value="UniProtKB-SubCell"/>
</dbReference>
<dbReference type="AlphaFoldDB" id="A0A317XW96"/>
<keyword evidence="7 8" id="KW-0472">Membrane</keyword>
<dbReference type="EMBL" id="KZ819190">
    <property type="protein sequence ID" value="PWZ01581.1"/>
    <property type="molecule type" value="Genomic_DNA"/>
</dbReference>
<dbReference type="OrthoDB" id="2553347at2759"/>
<feature type="chain" id="PRO_5016392287" description="Glycosylphosphatidylinositol anchor biosynthesis protein 11" evidence="9">
    <location>
        <begin position="18"/>
        <end position="276"/>
    </location>
</feature>
<keyword evidence="3" id="KW-0337">GPI-anchor biosynthesis</keyword>
<evidence type="ECO:0008006" key="12">
    <source>
        <dbReference type="Google" id="ProtNLM"/>
    </source>
</evidence>
<comment type="pathway">
    <text evidence="2">Glycolipid biosynthesis; glycosylphosphatidylinositol-anchor biosynthesis.</text>
</comment>
<feature type="transmembrane region" description="Helical" evidence="8">
    <location>
        <begin position="221"/>
        <end position="241"/>
    </location>
</feature>
<feature type="transmembrane region" description="Helical" evidence="8">
    <location>
        <begin position="156"/>
        <end position="176"/>
    </location>
</feature>
<evidence type="ECO:0000256" key="3">
    <source>
        <dbReference type="ARBA" id="ARBA00022502"/>
    </source>
</evidence>
<evidence type="ECO:0000256" key="2">
    <source>
        <dbReference type="ARBA" id="ARBA00004687"/>
    </source>
</evidence>
<evidence type="ECO:0000256" key="8">
    <source>
        <dbReference type="SAM" id="Phobius"/>
    </source>
</evidence>
<dbReference type="Proteomes" id="UP000246740">
    <property type="component" value="Unassembled WGS sequence"/>
</dbReference>
<evidence type="ECO:0000256" key="7">
    <source>
        <dbReference type="ARBA" id="ARBA00023136"/>
    </source>
</evidence>
<comment type="subcellular location">
    <subcellularLocation>
        <location evidence="1">Endoplasmic reticulum membrane</location>
        <topology evidence="1">Multi-pass membrane protein</topology>
    </subcellularLocation>
</comment>
<dbReference type="InParanoid" id="A0A317XW96"/>
<dbReference type="GO" id="GO:0006506">
    <property type="term" value="P:GPI anchor biosynthetic process"/>
    <property type="evidence" value="ECO:0007669"/>
    <property type="project" value="UniProtKB-UniPathway"/>
</dbReference>
<evidence type="ECO:0000256" key="1">
    <source>
        <dbReference type="ARBA" id="ARBA00004477"/>
    </source>
</evidence>
<keyword evidence="6 8" id="KW-1133">Transmembrane helix</keyword>
<sequence>MLMVLQPACLLLGFVLLTEPCLNPAFKPSLKDKANYLRVLSAVPKAEWNQRFSKAVSKSLFGTGVVQAWFVARLTAYTQQADIEHKSLLEKVKSRSTGNSAAAPANASKATVGNFIRQLESVSVSMLLSTPIMIALAYLVLIMLGTPVFDHKKQTLVLATHLALLLGLPLAHVLGLPPLPDQLSDKPSSSEETLTPTNLDTSKLWSAILNLRPRPSYTLALFYPIIFGVVGTLLSAATLTLDWDTPWQTYPFPLLVGSLFGLALGNLYVVVLMLFG</sequence>
<accession>A0A317XW96</accession>
<dbReference type="InterPro" id="IPR009580">
    <property type="entry name" value="GPI_biosynthesis_protein_Pig-F"/>
</dbReference>
<name>A0A317XW96_9BASI</name>
<proteinExistence type="predicted"/>
<reference evidence="10 11" key="1">
    <citation type="journal article" date="2018" name="Mol. Biol. Evol.">
        <title>Broad Genomic Sampling Reveals a Smut Pathogenic Ancestry of the Fungal Clade Ustilaginomycotina.</title>
        <authorList>
            <person name="Kijpornyongpan T."/>
            <person name="Mondo S.J."/>
            <person name="Barry K."/>
            <person name="Sandor L."/>
            <person name="Lee J."/>
            <person name="Lipzen A."/>
            <person name="Pangilinan J."/>
            <person name="LaButti K."/>
            <person name="Hainaut M."/>
            <person name="Henrissat B."/>
            <person name="Grigoriev I.V."/>
            <person name="Spatafora J.W."/>
            <person name="Aime M.C."/>
        </authorList>
    </citation>
    <scope>NUCLEOTIDE SEQUENCE [LARGE SCALE GENOMIC DNA]</scope>
    <source>
        <strain evidence="10 11">MCA 3645</strain>
    </source>
</reference>
<keyword evidence="11" id="KW-1185">Reference proteome</keyword>
<feature type="signal peptide" evidence="9">
    <location>
        <begin position="1"/>
        <end position="17"/>
    </location>
</feature>
<evidence type="ECO:0000313" key="10">
    <source>
        <dbReference type="EMBL" id="PWZ01581.1"/>
    </source>
</evidence>
<keyword evidence="4 8" id="KW-0812">Transmembrane</keyword>
<evidence type="ECO:0000256" key="9">
    <source>
        <dbReference type="SAM" id="SignalP"/>
    </source>
</evidence>
<feature type="transmembrane region" description="Helical" evidence="8">
    <location>
        <begin position="124"/>
        <end position="144"/>
    </location>
</feature>
<keyword evidence="9" id="KW-0732">Signal</keyword>
<dbReference type="STRING" id="1882483.A0A317XW96"/>
<dbReference type="Pfam" id="PF06699">
    <property type="entry name" value="PIG-F"/>
    <property type="match status" value="1"/>
</dbReference>
<gene>
    <name evidence="10" type="ORF">BCV70DRAFT_158273</name>
</gene>
<keyword evidence="5" id="KW-0256">Endoplasmic reticulum</keyword>
<evidence type="ECO:0000313" key="11">
    <source>
        <dbReference type="Proteomes" id="UP000246740"/>
    </source>
</evidence>
<evidence type="ECO:0000256" key="6">
    <source>
        <dbReference type="ARBA" id="ARBA00022989"/>
    </source>
</evidence>
<organism evidence="10 11">
    <name type="scientific">Testicularia cyperi</name>
    <dbReference type="NCBI Taxonomy" id="1882483"/>
    <lineage>
        <taxon>Eukaryota</taxon>
        <taxon>Fungi</taxon>
        <taxon>Dikarya</taxon>
        <taxon>Basidiomycota</taxon>
        <taxon>Ustilaginomycotina</taxon>
        <taxon>Ustilaginomycetes</taxon>
        <taxon>Ustilaginales</taxon>
        <taxon>Anthracoideaceae</taxon>
        <taxon>Testicularia</taxon>
    </lineage>
</organism>